<evidence type="ECO:0000259" key="3">
    <source>
        <dbReference type="Pfam" id="PF08541"/>
    </source>
</evidence>
<dbReference type="AlphaFoldDB" id="A6GCU6"/>
<dbReference type="EMBL" id="ABCS01000068">
    <property type="protein sequence ID" value="EDM76270.1"/>
    <property type="molecule type" value="Genomic_DNA"/>
</dbReference>
<protein>
    <submittedName>
        <fullName evidence="5">3-oxoacyl-[acyl-carrier-protein] synthase III</fullName>
    </submittedName>
</protein>
<evidence type="ECO:0000256" key="1">
    <source>
        <dbReference type="ARBA" id="ARBA00022679"/>
    </source>
</evidence>
<dbReference type="PANTHER" id="PTHR34069">
    <property type="entry name" value="3-OXOACYL-[ACYL-CARRIER-PROTEIN] SYNTHASE 3"/>
    <property type="match status" value="1"/>
</dbReference>
<gene>
    <name evidence="5" type="ORF">PPSIR1_07757</name>
</gene>
<dbReference type="CDD" id="cd00830">
    <property type="entry name" value="KAS_III"/>
    <property type="match status" value="1"/>
</dbReference>
<keyword evidence="2" id="KW-0012">Acyltransferase</keyword>
<organism evidence="5 6">
    <name type="scientific">Plesiocystis pacifica SIR-1</name>
    <dbReference type="NCBI Taxonomy" id="391625"/>
    <lineage>
        <taxon>Bacteria</taxon>
        <taxon>Pseudomonadati</taxon>
        <taxon>Myxococcota</taxon>
        <taxon>Polyangia</taxon>
        <taxon>Nannocystales</taxon>
        <taxon>Nannocystaceae</taxon>
        <taxon>Plesiocystis</taxon>
    </lineage>
</organism>
<dbReference type="InterPro" id="IPR013747">
    <property type="entry name" value="ACP_syn_III_C"/>
</dbReference>
<dbReference type="InterPro" id="IPR016039">
    <property type="entry name" value="Thiolase-like"/>
</dbReference>
<dbReference type="GO" id="GO:0006633">
    <property type="term" value="P:fatty acid biosynthetic process"/>
    <property type="evidence" value="ECO:0007669"/>
    <property type="project" value="InterPro"/>
</dbReference>
<proteinExistence type="predicted"/>
<evidence type="ECO:0000313" key="6">
    <source>
        <dbReference type="Proteomes" id="UP000005801"/>
    </source>
</evidence>
<dbReference type="Gene3D" id="3.40.47.10">
    <property type="match status" value="1"/>
</dbReference>
<reference evidence="5 6" key="1">
    <citation type="submission" date="2007-06" db="EMBL/GenBank/DDBJ databases">
        <authorList>
            <person name="Shimkets L."/>
            <person name="Ferriera S."/>
            <person name="Johnson J."/>
            <person name="Kravitz S."/>
            <person name="Beeson K."/>
            <person name="Sutton G."/>
            <person name="Rogers Y.-H."/>
            <person name="Friedman R."/>
            <person name="Frazier M."/>
            <person name="Venter J.C."/>
        </authorList>
    </citation>
    <scope>NUCLEOTIDE SEQUENCE [LARGE SCALE GENOMIC DNA]</scope>
    <source>
        <strain evidence="5 6">SIR-1</strain>
    </source>
</reference>
<keyword evidence="6" id="KW-1185">Reference proteome</keyword>
<comment type="caution">
    <text evidence="5">The sequence shown here is derived from an EMBL/GenBank/DDBJ whole genome shotgun (WGS) entry which is preliminary data.</text>
</comment>
<evidence type="ECO:0000256" key="2">
    <source>
        <dbReference type="ARBA" id="ARBA00023315"/>
    </source>
</evidence>
<feature type="domain" description="Beta-ketoacyl-[acyl-carrier-protein] synthase III N-terminal" evidence="4">
    <location>
        <begin position="125"/>
        <end position="204"/>
    </location>
</feature>
<sequence length="336" mass="36294">MTLHLHGIGHFHPANEITNAFLESLEIGTSDEWIRERVGILTRRTALPLDYIRETRNRSLAAAVEASDMSIAQMGAAAGRHALERAGVAAADVGMVVASSCAPDYIVPAEACRIAAELGVEAPAYDLSSACTGLFANLHALQRMRPETLPPYVLVVCAEAMTRTIDYSDRSSAVLWGDASVAMVVSTQVEGRARLLETTLDSDPAGYDKVVVPRLGHFTQEGRNVQMFGIRKSSMMLRALQQRYGRPGRRMHFVGHQANLRMLEAICRQCGITAEDHHYNVDSFGNTAGASGATVLSQRWDEWGDGEDVAALGVGAGLTWGSYLLRFGADPDPAPA</sequence>
<dbReference type="eggNOG" id="COG0332">
    <property type="taxonomic scope" value="Bacteria"/>
</dbReference>
<evidence type="ECO:0000259" key="4">
    <source>
        <dbReference type="Pfam" id="PF08545"/>
    </source>
</evidence>
<dbReference type="PANTHER" id="PTHR34069:SF2">
    <property type="entry name" value="BETA-KETOACYL-[ACYL-CARRIER-PROTEIN] SYNTHASE III"/>
    <property type="match status" value="1"/>
</dbReference>
<dbReference type="GO" id="GO:0004315">
    <property type="term" value="F:3-oxoacyl-[acyl-carrier-protein] synthase activity"/>
    <property type="evidence" value="ECO:0007669"/>
    <property type="project" value="InterPro"/>
</dbReference>
<dbReference type="Pfam" id="PF08545">
    <property type="entry name" value="ACP_syn_III"/>
    <property type="match status" value="1"/>
</dbReference>
<dbReference type="Pfam" id="PF08541">
    <property type="entry name" value="ACP_syn_III_C"/>
    <property type="match status" value="1"/>
</dbReference>
<dbReference type="Proteomes" id="UP000005801">
    <property type="component" value="Unassembled WGS sequence"/>
</dbReference>
<name>A6GCU6_9BACT</name>
<dbReference type="GO" id="GO:0044550">
    <property type="term" value="P:secondary metabolite biosynthetic process"/>
    <property type="evidence" value="ECO:0007669"/>
    <property type="project" value="TreeGrafter"/>
</dbReference>
<accession>A6GCU6</accession>
<dbReference type="STRING" id="391625.PPSIR1_07757"/>
<dbReference type="InterPro" id="IPR013751">
    <property type="entry name" value="ACP_syn_III_N"/>
</dbReference>
<dbReference type="RefSeq" id="WP_006974537.1">
    <property type="nucleotide sequence ID" value="NZ_ABCS01000068.1"/>
</dbReference>
<dbReference type="SUPFAM" id="SSF53901">
    <property type="entry name" value="Thiolase-like"/>
    <property type="match status" value="1"/>
</dbReference>
<keyword evidence="1" id="KW-0808">Transferase</keyword>
<feature type="domain" description="Beta-ketoacyl-[acyl-carrier-protein] synthase III C-terminal" evidence="3">
    <location>
        <begin position="252"/>
        <end position="326"/>
    </location>
</feature>
<dbReference type="OrthoDB" id="9815506at2"/>
<evidence type="ECO:0000313" key="5">
    <source>
        <dbReference type="EMBL" id="EDM76270.1"/>
    </source>
</evidence>